<dbReference type="OMA" id="CEVPRNA"/>
<evidence type="ECO:0000313" key="9">
    <source>
        <dbReference type="EMBL" id="WOG97630.1"/>
    </source>
</evidence>
<evidence type="ECO:0000313" key="10">
    <source>
        <dbReference type="Proteomes" id="UP000077755"/>
    </source>
</evidence>
<evidence type="ECO:0000256" key="3">
    <source>
        <dbReference type="ARBA" id="ARBA00023157"/>
    </source>
</evidence>
<dbReference type="EMBL" id="LNRQ01000004">
    <property type="protein sequence ID" value="KZM98646.1"/>
    <property type="molecule type" value="Genomic_DNA"/>
</dbReference>
<dbReference type="OrthoDB" id="2011645at2759"/>
<name>A0A165XXU7_DAUCS</name>
<dbReference type="Gene3D" id="2.60.40.420">
    <property type="entry name" value="Cupredoxins - blue copper proteins"/>
    <property type="match status" value="1"/>
</dbReference>
<dbReference type="PROSITE" id="PS51485">
    <property type="entry name" value="PHYTOCYANIN"/>
    <property type="match status" value="1"/>
</dbReference>
<dbReference type="GO" id="GO:0005886">
    <property type="term" value="C:plasma membrane"/>
    <property type="evidence" value="ECO:0007669"/>
    <property type="project" value="TreeGrafter"/>
</dbReference>
<keyword evidence="6" id="KW-0732">Signal</keyword>
<dbReference type="EMBL" id="CP093346">
    <property type="protein sequence ID" value="WOG97630.1"/>
    <property type="molecule type" value="Genomic_DNA"/>
</dbReference>
<dbReference type="GO" id="GO:0031012">
    <property type="term" value="C:extracellular matrix"/>
    <property type="evidence" value="ECO:0007669"/>
    <property type="project" value="EnsemblPlants"/>
</dbReference>
<dbReference type="STRING" id="79200.A0A165XXU7"/>
<protein>
    <recommendedName>
        <fullName evidence="4">Basic blue protein</fullName>
    </recommendedName>
    <alternativeName>
        <fullName evidence="5">Plantacyanin</fullName>
    </alternativeName>
</protein>
<evidence type="ECO:0000256" key="4">
    <source>
        <dbReference type="ARBA" id="ARBA00071970"/>
    </source>
</evidence>
<dbReference type="InterPro" id="IPR008972">
    <property type="entry name" value="Cupredoxin"/>
</dbReference>
<keyword evidence="3" id="KW-1015">Disulfide bond</keyword>
<accession>A0A165XXU7</accession>
<dbReference type="Gramene" id="KZM98646">
    <property type="protein sequence ID" value="KZM98646"/>
    <property type="gene ID" value="DCAR_013992"/>
</dbReference>
<dbReference type="FunFam" id="2.60.40.420:FF:000013">
    <property type="entry name" value="basic blue protein-like"/>
    <property type="match status" value="1"/>
</dbReference>
<dbReference type="InterPro" id="IPR003245">
    <property type="entry name" value="Phytocyanin_dom"/>
</dbReference>
<reference evidence="8" key="1">
    <citation type="journal article" date="2016" name="Nat. Genet.">
        <title>A high-quality carrot genome assembly provides new insights into carotenoid accumulation and asterid genome evolution.</title>
        <authorList>
            <person name="Iorizzo M."/>
            <person name="Ellison S."/>
            <person name="Senalik D."/>
            <person name="Zeng P."/>
            <person name="Satapoomin P."/>
            <person name="Huang J."/>
            <person name="Bowman M."/>
            <person name="Iovene M."/>
            <person name="Sanseverino W."/>
            <person name="Cavagnaro P."/>
            <person name="Yildiz M."/>
            <person name="Macko-Podgorni A."/>
            <person name="Moranska E."/>
            <person name="Grzebelus E."/>
            <person name="Grzebelus D."/>
            <person name="Ashrafi H."/>
            <person name="Zheng Z."/>
            <person name="Cheng S."/>
            <person name="Spooner D."/>
            <person name="Van Deynze A."/>
            <person name="Simon P."/>
        </authorList>
    </citation>
    <scope>NUCLEOTIDE SEQUENCE [LARGE SCALE GENOMIC DNA]</scope>
    <source>
        <tissue evidence="8">Leaf</tissue>
    </source>
</reference>
<dbReference type="PANTHER" id="PTHR33021:SF9">
    <property type="entry name" value="PUTATIVE, EXPRESSED-RELATED"/>
    <property type="match status" value="1"/>
</dbReference>
<dbReference type="CDD" id="cd11013">
    <property type="entry name" value="Plantacyanin"/>
    <property type="match status" value="1"/>
</dbReference>
<dbReference type="SUPFAM" id="SSF49503">
    <property type="entry name" value="Cupredoxins"/>
    <property type="match status" value="1"/>
</dbReference>
<feature type="chain" id="PRO_5007869258" description="Basic blue protein" evidence="6">
    <location>
        <begin position="30"/>
        <end position="125"/>
    </location>
</feature>
<evidence type="ECO:0000256" key="6">
    <source>
        <dbReference type="SAM" id="SignalP"/>
    </source>
</evidence>
<dbReference type="GO" id="GO:0048653">
    <property type="term" value="P:anther development"/>
    <property type="evidence" value="ECO:0007669"/>
    <property type="project" value="EnsemblPlants"/>
</dbReference>
<keyword evidence="2" id="KW-0186">Copper</keyword>
<dbReference type="Pfam" id="PF02298">
    <property type="entry name" value="Cu_bind_like"/>
    <property type="match status" value="1"/>
</dbReference>
<sequence length="125" mass="13704">MSMGRGRAAVPAALVLCLVLLLHNQVAEAAVYKVGGAGGWNFNTIRWPDAKHFKAGDVLVFKYNPSLHNVVKVNKRGYRSCVTPRGAKVYQTGNDRITLARGRNFFICNFPGHCEAQMKIAITAT</sequence>
<dbReference type="PANTHER" id="PTHR33021">
    <property type="entry name" value="BLUE COPPER PROTEIN"/>
    <property type="match status" value="1"/>
</dbReference>
<organism evidence="8">
    <name type="scientific">Daucus carota subsp. sativus</name>
    <name type="common">Carrot</name>
    <dbReference type="NCBI Taxonomy" id="79200"/>
    <lineage>
        <taxon>Eukaryota</taxon>
        <taxon>Viridiplantae</taxon>
        <taxon>Streptophyta</taxon>
        <taxon>Embryophyta</taxon>
        <taxon>Tracheophyta</taxon>
        <taxon>Spermatophyta</taxon>
        <taxon>Magnoliopsida</taxon>
        <taxon>eudicotyledons</taxon>
        <taxon>Gunneridae</taxon>
        <taxon>Pentapetalae</taxon>
        <taxon>asterids</taxon>
        <taxon>campanulids</taxon>
        <taxon>Apiales</taxon>
        <taxon>Apiaceae</taxon>
        <taxon>Apioideae</taxon>
        <taxon>Scandiceae</taxon>
        <taxon>Daucinae</taxon>
        <taxon>Daucus</taxon>
        <taxon>Daucus sect. Daucus</taxon>
    </lineage>
</organism>
<dbReference type="Proteomes" id="UP000077755">
    <property type="component" value="Chromosome 4"/>
</dbReference>
<evidence type="ECO:0000313" key="8">
    <source>
        <dbReference type="EMBL" id="KZM98646.1"/>
    </source>
</evidence>
<feature type="domain" description="Phytocyanin" evidence="7">
    <location>
        <begin position="30"/>
        <end position="125"/>
    </location>
</feature>
<dbReference type="GO" id="GO:0009055">
    <property type="term" value="F:electron transfer activity"/>
    <property type="evidence" value="ECO:0007669"/>
    <property type="project" value="InterPro"/>
</dbReference>
<keyword evidence="1" id="KW-0479">Metal-binding</keyword>
<dbReference type="KEGG" id="dcr:108216523"/>
<dbReference type="GO" id="GO:0046872">
    <property type="term" value="F:metal ion binding"/>
    <property type="evidence" value="ECO:0007669"/>
    <property type="project" value="UniProtKB-KW"/>
</dbReference>
<reference evidence="9" key="2">
    <citation type="submission" date="2022-03" db="EMBL/GenBank/DDBJ databases">
        <title>Draft title - Genomic analysis of global carrot germplasm unveils the trajectory of domestication and the origin of high carotenoid orange carrot.</title>
        <authorList>
            <person name="Iorizzo M."/>
            <person name="Ellison S."/>
            <person name="Senalik D."/>
            <person name="Macko-Podgorni A."/>
            <person name="Grzebelus D."/>
            <person name="Bostan H."/>
            <person name="Rolling W."/>
            <person name="Curaba J."/>
            <person name="Simon P."/>
        </authorList>
    </citation>
    <scope>NUCLEOTIDE SEQUENCE</scope>
    <source>
        <tissue evidence="9">Leaf</tissue>
    </source>
</reference>
<evidence type="ECO:0000256" key="5">
    <source>
        <dbReference type="ARBA" id="ARBA00082491"/>
    </source>
</evidence>
<proteinExistence type="predicted"/>
<feature type="signal peptide" evidence="6">
    <location>
        <begin position="1"/>
        <end position="29"/>
    </location>
</feature>
<evidence type="ECO:0000259" key="7">
    <source>
        <dbReference type="PROSITE" id="PS51485"/>
    </source>
</evidence>
<dbReference type="GO" id="GO:0009856">
    <property type="term" value="P:pollination"/>
    <property type="evidence" value="ECO:0007669"/>
    <property type="project" value="EnsemblPlants"/>
</dbReference>
<evidence type="ECO:0000256" key="1">
    <source>
        <dbReference type="ARBA" id="ARBA00022723"/>
    </source>
</evidence>
<keyword evidence="10" id="KW-1185">Reference proteome</keyword>
<gene>
    <name evidence="8" type="ORF">DCAR_013992</name>
    <name evidence="9" type="ORF">DCAR_0416971</name>
</gene>
<dbReference type="InterPro" id="IPR041844">
    <property type="entry name" value="Plantacyanin"/>
</dbReference>
<evidence type="ECO:0000256" key="2">
    <source>
        <dbReference type="ARBA" id="ARBA00023008"/>
    </source>
</evidence>
<dbReference type="AlphaFoldDB" id="A0A165XXU7"/>
<dbReference type="InterPro" id="IPR039391">
    <property type="entry name" value="Phytocyanin-like"/>
</dbReference>